<dbReference type="SMART" id="SM00052">
    <property type="entry name" value="EAL"/>
    <property type="match status" value="1"/>
</dbReference>
<evidence type="ECO:0000313" key="4">
    <source>
        <dbReference type="EMBL" id="CEG22834.1"/>
    </source>
</evidence>
<evidence type="ECO:0000259" key="3">
    <source>
        <dbReference type="PROSITE" id="PS50924"/>
    </source>
</evidence>
<keyword evidence="1" id="KW-0812">Transmembrane</keyword>
<feature type="transmembrane region" description="Helical" evidence="1">
    <location>
        <begin position="78"/>
        <end position="98"/>
    </location>
</feature>
<dbReference type="InterPro" id="IPR035919">
    <property type="entry name" value="EAL_sf"/>
</dbReference>
<feature type="transmembrane region" description="Helical" evidence="1">
    <location>
        <begin position="220"/>
        <end position="242"/>
    </location>
</feature>
<protein>
    <submittedName>
        <fullName evidence="4">Phytochrome-like protein cph2</fullName>
    </submittedName>
</protein>
<dbReference type="PROSITE" id="PS50883">
    <property type="entry name" value="EAL"/>
    <property type="match status" value="1"/>
</dbReference>
<dbReference type="Pfam" id="PF00563">
    <property type="entry name" value="EAL"/>
    <property type="match status" value="1"/>
</dbReference>
<dbReference type="EMBL" id="CCXS01000001">
    <property type="protein sequence ID" value="CEG22834.1"/>
    <property type="molecule type" value="Genomic_DNA"/>
</dbReference>
<evidence type="ECO:0000313" key="5">
    <source>
        <dbReference type="Proteomes" id="UP000043699"/>
    </source>
</evidence>
<accession>A0A098EKD8</accession>
<feature type="domain" description="MHYT" evidence="3">
    <location>
        <begin position="8"/>
        <end position="198"/>
    </location>
</feature>
<dbReference type="PROSITE" id="PS51257">
    <property type="entry name" value="PROKAR_LIPOPROTEIN"/>
    <property type="match status" value="1"/>
</dbReference>
<evidence type="ECO:0000256" key="1">
    <source>
        <dbReference type="PROSITE-ProRule" id="PRU00244"/>
    </source>
</evidence>
<gene>
    <name evidence="4" type="primary">cph2_2</name>
    <name evidence="4" type="ORF">BN1080_01769</name>
</gene>
<dbReference type="Pfam" id="PF03707">
    <property type="entry name" value="MHYT"/>
    <property type="match status" value="2"/>
</dbReference>
<dbReference type="InterPro" id="IPR001633">
    <property type="entry name" value="EAL_dom"/>
</dbReference>
<reference evidence="4 5" key="1">
    <citation type="submission" date="2014-09" db="EMBL/GenBank/DDBJ databases">
        <authorList>
            <person name="Urmite Genomes Urmite Genomes"/>
        </authorList>
    </citation>
    <scope>NUCLEOTIDE SEQUENCE [LARGE SCALE GENOMIC DNA]</scope>
    <source>
        <strain evidence="4 5">ES2</strain>
    </source>
</reference>
<dbReference type="InterPro" id="IPR050706">
    <property type="entry name" value="Cyclic-di-GMP_PDE-like"/>
</dbReference>
<dbReference type="InterPro" id="IPR005330">
    <property type="entry name" value="MHYT_dom"/>
</dbReference>
<name>A0A098EKD8_9BACL</name>
<dbReference type="PANTHER" id="PTHR33121">
    <property type="entry name" value="CYCLIC DI-GMP PHOSPHODIESTERASE PDEF"/>
    <property type="match status" value="1"/>
</dbReference>
<dbReference type="CDD" id="cd01948">
    <property type="entry name" value="EAL"/>
    <property type="match status" value="1"/>
</dbReference>
<dbReference type="PROSITE" id="PS50924">
    <property type="entry name" value="MHYT"/>
    <property type="match status" value="1"/>
</dbReference>
<dbReference type="GO" id="GO:0071111">
    <property type="term" value="F:cyclic-guanylate-specific phosphodiesterase activity"/>
    <property type="evidence" value="ECO:0007669"/>
    <property type="project" value="InterPro"/>
</dbReference>
<dbReference type="SUPFAM" id="SSF141868">
    <property type="entry name" value="EAL domain-like"/>
    <property type="match status" value="1"/>
</dbReference>
<dbReference type="STRING" id="1499687.BN1080_01769"/>
<dbReference type="AlphaFoldDB" id="A0A098EKD8"/>
<evidence type="ECO:0000259" key="2">
    <source>
        <dbReference type="PROSITE" id="PS50883"/>
    </source>
</evidence>
<dbReference type="Proteomes" id="UP000043699">
    <property type="component" value="Unassembled WGS sequence"/>
</dbReference>
<dbReference type="Gene3D" id="3.20.20.450">
    <property type="entry name" value="EAL domain"/>
    <property type="match status" value="1"/>
</dbReference>
<organism evidence="4 5">
    <name type="scientific">Planococcus massiliensis</name>
    <dbReference type="NCBI Taxonomy" id="1499687"/>
    <lineage>
        <taxon>Bacteria</taxon>
        <taxon>Bacillati</taxon>
        <taxon>Bacillota</taxon>
        <taxon>Bacilli</taxon>
        <taxon>Bacillales</taxon>
        <taxon>Caryophanaceae</taxon>
        <taxon>Planococcus</taxon>
    </lineage>
</organism>
<dbReference type="OrthoDB" id="2624050at2"/>
<keyword evidence="5" id="KW-1185">Reference proteome</keyword>
<feature type="domain" description="EAL" evidence="2">
    <location>
        <begin position="106"/>
        <end position="371"/>
    </location>
</feature>
<keyword evidence="1" id="KW-0472">Membrane</keyword>
<feature type="transmembrane region" description="Helical" evidence="1">
    <location>
        <begin position="43"/>
        <end position="66"/>
    </location>
</feature>
<feature type="transmembrane region" description="Helical" evidence="1">
    <location>
        <begin position="145"/>
        <end position="164"/>
    </location>
</feature>
<sequence>MEKIPLAFNYPIVIISVVIAMFACSTSIELLKRSFMKNANSHLWLICSAVIMGLGIWSMHFTGMLAYKMELAVSYDGLLTISSILLAIISSLLSFWLLRFRKTSQRMLVLISLFMAIGICSMHFVGMHGMNLSANMMHDYRPVALAGVLAFSISYLSFLAFSRVKNRPYSLLHLPAALLMAAGVSATHYTAMASVTWIASESENHSIHSAVPNFVLNSDYMLMGIVVATFIFIAIMHSLLMMDKRKTEENMNSLAFHDNLTGLANRLQLTNHIDFGTGYSSLSLLNSLPIDIVKIDRSFINEMLLSWNASVLVKTIIEMGENLNFRLVAEGIEEINQLKLLIDKGCHYGQGYLFSPPLAVGKFEAWHRAKRTEEVS</sequence>
<dbReference type="PANTHER" id="PTHR33121:SF70">
    <property type="entry name" value="SIGNALING PROTEIN YKOW"/>
    <property type="match status" value="1"/>
</dbReference>
<feature type="transmembrane region" description="Helical" evidence="1">
    <location>
        <begin position="107"/>
        <end position="125"/>
    </location>
</feature>
<dbReference type="RefSeq" id="WP_052651652.1">
    <property type="nucleotide sequence ID" value="NZ_CCXS01000001.1"/>
</dbReference>
<feature type="transmembrane region" description="Helical" evidence="1">
    <location>
        <begin position="12"/>
        <end position="31"/>
    </location>
</feature>
<proteinExistence type="predicted"/>
<feature type="transmembrane region" description="Helical" evidence="1">
    <location>
        <begin position="176"/>
        <end position="200"/>
    </location>
</feature>
<dbReference type="GO" id="GO:0016020">
    <property type="term" value="C:membrane"/>
    <property type="evidence" value="ECO:0007669"/>
    <property type="project" value="UniProtKB-UniRule"/>
</dbReference>
<keyword evidence="1" id="KW-1133">Transmembrane helix</keyword>